<keyword evidence="1" id="KW-0472">Membrane</keyword>
<proteinExistence type="predicted"/>
<protein>
    <submittedName>
        <fullName evidence="2">Uncharacterized protein</fullName>
    </submittedName>
</protein>
<keyword evidence="1" id="KW-0812">Transmembrane</keyword>
<feature type="transmembrane region" description="Helical" evidence="1">
    <location>
        <begin position="6"/>
        <end position="22"/>
    </location>
</feature>
<dbReference type="Proteomes" id="UP001138751">
    <property type="component" value="Unassembled WGS sequence"/>
</dbReference>
<sequence>MMEGAAALFALAYSGLVLFVLASSLRKIYPPMRAALTAFVLSVVVHGASTLMAGEHATLALAFWGIPHLILLPLLLWSARQQSRVRP</sequence>
<reference evidence="2" key="2">
    <citation type="journal article" date="2021" name="Syst. Appl. Microbiol.">
        <title>Roseomonas hellenica sp. nov., isolated from roots of wild-growing Alkanna tinctoria.</title>
        <authorList>
            <person name="Rat A."/>
            <person name="Naranjo H.D."/>
            <person name="Lebbe L."/>
            <person name="Cnockaert M."/>
            <person name="Krigas N."/>
            <person name="Grigoriadou K."/>
            <person name="Maloupa E."/>
            <person name="Willems A."/>
        </authorList>
    </citation>
    <scope>NUCLEOTIDE SEQUENCE</scope>
    <source>
        <strain evidence="2">LMG 31231</strain>
    </source>
</reference>
<keyword evidence="1" id="KW-1133">Transmembrane helix</keyword>
<comment type="caution">
    <text evidence="2">The sequence shown here is derived from an EMBL/GenBank/DDBJ whole genome shotgun (WGS) entry which is preliminary data.</text>
</comment>
<organism evidence="2 3">
    <name type="scientific">Neoroseomonas soli</name>
    <dbReference type="NCBI Taxonomy" id="1081025"/>
    <lineage>
        <taxon>Bacteria</taxon>
        <taxon>Pseudomonadati</taxon>
        <taxon>Pseudomonadota</taxon>
        <taxon>Alphaproteobacteria</taxon>
        <taxon>Acetobacterales</taxon>
        <taxon>Acetobacteraceae</taxon>
        <taxon>Neoroseomonas</taxon>
    </lineage>
</organism>
<evidence type="ECO:0000313" key="3">
    <source>
        <dbReference type="Proteomes" id="UP001138751"/>
    </source>
</evidence>
<dbReference type="AlphaFoldDB" id="A0A9X9WWP5"/>
<dbReference type="EMBL" id="JAAEDM010000021">
    <property type="protein sequence ID" value="MBR0671574.1"/>
    <property type="molecule type" value="Genomic_DNA"/>
</dbReference>
<accession>A0A9X9WWP5</accession>
<feature type="transmembrane region" description="Helical" evidence="1">
    <location>
        <begin position="34"/>
        <end position="53"/>
    </location>
</feature>
<dbReference type="RefSeq" id="WP_211861942.1">
    <property type="nucleotide sequence ID" value="NZ_JAAEDM010000021.1"/>
</dbReference>
<evidence type="ECO:0000256" key="1">
    <source>
        <dbReference type="SAM" id="Phobius"/>
    </source>
</evidence>
<gene>
    <name evidence="2" type="ORF">GXW76_10360</name>
</gene>
<name>A0A9X9WWP5_9PROT</name>
<keyword evidence="3" id="KW-1185">Reference proteome</keyword>
<reference evidence="2" key="1">
    <citation type="submission" date="2020-01" db="EMBL/GenBank/DDBJ databases">
        <authorList>
            <person name="Rat A."/>
        </authorList>
    </citation>
    <scope>NUCLEOTIDE SEQUENCE</scope>
    <source>
        <strain evidence="2">LMG 31231</strain>
    </source>
</reference>
<feature type="transmembrane region" description="Helical" evidence="1">
    <location>
        <begin position="59"/>
        <end position="77"/>
    </location>
</feature>
<evidence type="ECO:0000313" key="2">
    <source>
        <dbReference type="EMBL" id="MBR0671574.1"/>
    </source>
</evidence>